<dbReference type="InterPro" id="IPR038200">
    <property type="entry name" value="GW_dom_sf"/>
</dbReference>
<evidence type="ECO:0000259" key="8">
    <source>
        <dbReference type="PROSITE" id="PS51780"/>
    </source>
</evidence>
<dbReference type="PROSITE" id="PS51780">
    <property type="entry name" value="GW"/>
    <property type="match status" value="2"/>
</dbReference>
<keyword evidence="3" id="KW-1003">Cell membrane</keyword>
<dbReference type="PANTHER" id="PTHR37316:SF3">
    <property type="entry name" value="TEICHOIC ACID GLYCEROL-PHOSPHATE TRANSFERASE"/>
    <property type="match status" value="1"/>
</dbReference>
<evidence type="ECO:0000256" key="3">
    <source>
        <dbReference type="ARBA" id="ARBA00022475"/>
    </source>
</evidence>
<dbReference type="InterPro" id="IPR043149">
    <property type="entry name" value="TagF_N"/>
</dbReference>
<evidence type="ECO:0000256" key="1">
    <source>
        <dbReference type="ARBA" id="ARBA00004202"/>
    </source>
</evidence>
<dbReference type="CDD" id="cd03811">
    <property type="entry name" value="GT4_GT28_WabH-like"/>
    <property type="match status" value="1"/>
</dbReference>
<dbReference type="Gene3D" id="3.40.50.12580">
    <property type="match status" value="1"/>
</dbReference>
<keyword evidence="7" id="KW-0472">Membrane</keyword>
<evidence type="ECO:0000256" key="4">
    <source>
        <dbReference type="ARBA" id="ARBA00022679"/>
    </source>
</evidence>
<reference evidence="10" key="1">
    <citation type="journal article" date="2019" name="Int. J. Syst. Evol. Microbiol.">
        <title>The Global Catalogue of Microorganisms (GCM) 10K type strain sequencing project: providing services to taxonomists for standard genome sequencing and annotation.</title>
        <authorList>
            <consortium name="The Broad Institute Genomics Platform"/>
            <consortium name="The Broad Institute Genome Sequencing Center for Infectious Disease"/>
            <person name="Wu L."/>
            <person name="Ma J."/>
        </authorList>
    </citation>
    <scope>NUCLEOTIDE SEQUENCE [LARGE SCALE GENOMIC DNA]</scope>
    <source>
        <strain evidence="10">CGMCC 1.12237</strain>
    </source>
</reference>
<gene>
    <name evidence="9" type="ORF">ACFPM4_12760</name>
</gene>
<dbReference type="SUPFAM" id="SSF82057">
    <property type="entry name" value="Prokaryotic SH3-related domain"/>
    <property type="match status" value="3"/>
</dbReference>
<comment type="similarity">
    <text evidence="2">Belongs to the CDP-glycerol glycerophosphotransferase family.</text>
</comment>
<dbReference type="InterPro" id="IPR007554">
    <property type="entry name" value="Glycerophosphate_synth"/>
</dbReference>
<evidence type="ECO:0000313" key="9">
    <source>
        <dbReference type="EMBL" id="MFC5465615.1"/>
    </source>
</evidence>
<dbReference type="Gene3D" id="3.40.50.2000">
    <property type="entry name" value="Glycogen Phosphorylase B"/>
    <property type="match status" value="1"/>
</dbReference>
<dbReference type="EMBL" id="JBHSMC010000015">
    <property type="protein sequence ID" value="MFC5465615.1"/>
    <property type="molecule type" value="Genomic_DNA"/>
</dbReference>
<keyword evidence="6" id="KW-0777">Teichoic acid biosynthesis</keyword>
<dbReference type="Gene3D" id="3.40.50.11820">
    <property type="match status" value="1"/>
</dbReference>
<evidence type="ECO:0000256" key="6">
    <source>
        <dbReference type="ARBA" id="ARBA00022944"/>
    </source>
</evidence>
<dbReference type="InterPro" id="IPR043148">
    <property type="entry name" value="TagF_C"/>
</dbReference>
<dbReference type="Proteomes" id="UP001596147">
    <property type="component" value="Unassembled WGS sequence"/>
</dbReference>
<evidence type="ECO:0000256" key="5">
    <source>
        <dbReference type="ARBA" id="ARBA00022729"/>
    </source>
</evidence>
<dbReference type="PANTHER" id="PTHR37316">
    <property type="entry name" value="TEICHOIC ACID GLYCEROL-PHOSPHATE PRIMASE"/>
    <property type="match status" value="1"/>
</dbReference>
<sequence>MNRKVLKRRLKFVLEPIVNVVMRDNHRRVQLYTRYYETQSIQKKTILYESRDGNSMTDSPYAMFTYIVDHPDFKDYVHIWSIQDIEKLKNVLMKYNNHPNVIFVQRNSKQYLKYLASCQYVINNSTFQSFYIPKEGQTYINTWHGTPLKRMGFDIPGNPSGVQNVLRNFLCADFLLSPNAHTTKMYTDSYKLDGLYKGEIIEEGYPRIDLTLNTDRDTMIDELKQYGVKMNRLKANILYAPTWKGTNVGRVNNDLQQIIADMSYLEQEIGKQYNLLVKVHPFLYKEAEKNPEISKWLIPDYVDTNELLAAVDLLITDYSSIFFDFLVTNKPILFYTWDLDVYSSQRGQYFSNSELPGPLLFNAQELVAAIRDLKTVQETYQEKYETMKRNITNHEDGKVTERIIQYIFRDKGSASSSQSNLGQGTRPHVPLNIIKNLDAKKQKMLIYPGGLRNNGITASFINLSNNLDYDKYDVTCFLPTSNSAEVLNNIAKINKNVRLVFKGGLPAYLFFEQYKDKFIHNRGKNGKLGERLYPDEAFAREHKRLFGKTSFDYVVDFSGYSLYWAKLLLAADAKQKICYLHSDMKADSERLVDGRRPHRINLRGLFSVYDQFDRLVSVSEGAMAVNKQNLAEYAAEHKFDYVLNSIDPSKILDGDTTSISSEEEMVSDYKARALLKNSQAVWNTLPLNEEARSFQLGADYNNAEIFITRKAVVDEKTYYKFSHQNRVIGWIEANGIEFLPDKIIAEDTIDKIGTIKAGSCIWSRPFKLPACEKVCSSTDYKGVIVDVDKEVETGRGLSYRIAVNGTVIGWIEASGLTLNEAYTIHPGLSKVDRARVDMKRKVLKARNYIEKRELLQKREERPLGVVKIMNPVFVKVSKSGDYNIWNQVPANEDAIIVAPSAAFAGDTVTIRAGVKTRGGFYYLFYKNNQKIGWMNAAAFESVKKYRLKRVERAQEVPEPNPNELNFVHMGRLSPEKGQDNLIHAFANFHQQHKASKLFIMGDGPLRRELEDLVKELGVEDSVFLLGQVENPFALMKKCDCFLLSSHYEGQPMVLLEAMTLGMNIIATDIVANRTVLENGKYGLLVENSITGLEQGMQTMLKKEERHTPAEFNYKYYNEMAMESFYNKFEE</sequence>
<organism evidence="9 10">
    <name type="scientific">Lederbergia graminis</name>
    <dbReference type="NCBI Taxonomy" id="735518"/>
    <lineage>
        <taxon>Bacteria</taxon>
        <taxon>Bacillati</taxon>
        <taxon>Bacillota</taxon>
        <taxon>Bacilli</taxon>
        <taxon>Bacillales</taxon>
        <taxon>Bacillaceae</taxon>
        <taxon>Lederbergia</taxon>
    </lineage>
</organism>
<evidence type="ECO:0000256" key="2">
    <source>
        <dbReference type="ARBA" id="ARBA00010488"/>
    </source>
</evidence>
<dbReference type="SUPFAM" id="SSF53756">
    <property type="entry name" value="UDP-Glycosyltransferase/glycogen phosphorylase"/>
    <property type="match status" value="3"/>
</dbReference>
<comment type="caution">
    <text evidence="9">The sequence shown here is derived from an EMBL/GenBank/DDBJ whole genome shotgun (WGS) entry which is preliminary data.</text>
</comment>
<accession>A0ABW0LIJ9</accession>
<dbReference type="InterPro" id="IPR025987">
    <property type="entry name" value="GW_dom"/>
</dbReference>
<proteinExistence type="inferred from homology"/>
<name>A0ABW0LIJ9_9BACI</name>
<dbReference type="Pfam" id="PF00534">
    <property type="entry name" value="Glycos_transf_1"/>
    <property type="match status" value="1"/>
</dbReference>
<feature type="domain" description="GW" evidence="8">
    <location>
        <begin position="745"/>
        <end position="821"/>
    </location>
</feature>
<keyword evidence="10" id="KW-1185">Reference proteome</keyword>
<feature type="domain" description="GW" evidence="8">
    <location>
        <begin position="864"/>
        <end position="944"/>
    </location>
</feature>
<dbReference type="RefSeq" id="WP_382352313.1">
    <property type="nucleotide sequence ID" value="NZ_JBHSMC010000015.1"/>
</dbReference>
<dbReference type="InterPro" id="IPR051612">
    <property type="entry name" value="Teichoic_Acid_Biosynth"/>
</dbReference>
<keyword evidence="5" id="KW-0732">Signal</keyword>
<protein>
    <submittedName>
        <fullName evidence="9">CDP-glycerol glycerophosphotransferase family protein</fullName>
    </submittedName>
</protein>
<dbReference type="Gene3D" id="2.30.30.170">
    <property type="match status" value="3"/>
</dbReference>
<evidence type="ECO:0000313" key="10">
    <source>
        <dbReference type="Proteomes" id="UP001596147"/>
    </source>
</evidence>
<dbReference type="InterPro" id="IPR001296">
    <property type="entry name" value="Glyco_trans_1"/>
</dbReference>
<evidence type="ECO:0000256" key="7">
    <source>
        <dbReference type="ARBA" id="ARBA00023136"/>
    </source>
</evidence>
<keyword evidence="4" id="KW-0808">Transferase</keyword>
<comment type="subcellular location">
    <subcellularLocation>
        <location evidence="1">Cell membrane</location>
        <topology evidence="1">Peripheral membrane protein</topology>
    </subcellularLocation>
</comment>
<dbReference type="Pfam" id="PF04464">
    <property type="entry name" value="Glyphos_transf"/>
    <property type="match status" value="1"/>
</dbReference>
<dbReference type="Pfam" id="PF13457">
    <property type="entry name" value="GW"/>
    <property type="match status" value="3"/>
</dbReference>